<comment type="subcellular location">
    <subcellularLocation>
        <location evidence="1">Nucleus</location>
    </subcellularLocation>
</comment>
<evidence type="ECO:0000256" key="4">
    <source>
        <dbReference type="ARBA" id="ARBA00023163"/>
    </source>
</evidence>
<dbReference type="InterPro" id="IPR007219">
    <property type="entry name" value="XnlR_reg_dom"/>
</dbReference>
<dbReference type="PANTHER" id="PTHR47338:SF20">
    <property type="entry name" value="ZN(II)2CYS6 TRANSCRIPTION FACTOR (EUROFUNG)"/>
    <property type="match status" value="1"/>
</dbReference>
<dbReference type="Proteomes" id="UP001187734">
    <property type="component" value="Unassembled WGS sequence"/>
</dbReference>
<organism evidence="7 8">
    <name type="scientific">Fusarium torulosum</name>
    <dbReference type="NCBI Taxonomy" id="33205"/>
    <lineage>
        <taxon>Eukaryota</taxon>
        <taxon>Fungi</taxon>
        <taxon>Dikarya</taxon>
        <taxon>Ascomycota</taxon>
        <taxon>Pezizomycotina</taxon>
        <taxon>Sordariomycetes</taxon>
        <taxon>Hypocreomycetidae</taxon>
        <taxon>Hypocreales</taxon>
        <taxon>Nectriaceae</taxon>
        <taxon>Fusarium</taxon>
    </lineage>
</organism>
<evidence type="ECO:0000256" key="2">
    <source>
        <dbReference type="ARBA" id="ARBA00022723"/>
    </source>
</evidence>
<dbReference type="GO" id="GO:0006351">
    <property type="term" value="P:DNA-templated transcription"/>
    <property type="evidence" value="ECO:0007669"/>
    <property type="project" value="InterPro"/>
</dbReference>
<name>A0AAE8MA81_9HYPO</name>
<dbReference type="Pfam" id="PF04082">
    <property type="entry name" value="Fungal_trans"/>
    <property type="match status" value="1"/>
</dbReference>
<keyword evidence="8" id="KW-1185">Reference proteome</keyword>
<sequence>MKLLAESPHASDTQPPIYHSIKTAFLLAESSGILSLRVFQVMILVTIYELGHAIYPAAYLTIGTCARYGTALGLNKTVEQFDTPSIGGSERELEEKRRSWWAVIVLDRFVNLGCSDNACMFENPSADSILPINDDLWDRGDEACSPAHRLSSPPIESMGRFSLTVQASILLGKVFRHTHESPEVDGFKAQEARSLENTLVALTNVSLQEGRSRGIVLCSPTTICFSARLLLHDSERRPGNTGADITDRFRYQEISSDIAAYMRSLAEALKSRGYRLAEEASPLCLEAMYRSGIMYARRYSETSDLEDLHAFDIIVAGLQVMSTRWRLAACYNKLLEARKITGIL</sequence>
<protein>
    <recommendedName>
        <fullName evidence="6">Xylanolytic transcriptional activator regulatory domain-containing protein</fullName>
    </recommendedName>
</protein>
<evidence type="ECO:0000259" key="6">
    <source>
        <dbReference type="Pfam" id="PF04082"/>
    </source>
</evidence>
<comment type="caution">
    <text evidence="7">The sequence shown here is derived from an EMBL/GenBank/DDBJ whole genome shotgun (WGS) entry which is preliminary data.</text>
</comment>
<evidence type="ECO:0000313" key="8">
    <source>
        <dbReference type="Proteomes" id="UP001187734"/>
    </source>
</evidence>
<keyword evidence="5" id="KW-0539">Nucleus</keyword>
<evidence type="ECO:0000256" key="1">
    <source>
        <dbReference type="ARBA" id="ARBA00004123"/>
    </source>
</evidence>
<evidence type="ECO:0000256" key="3">
    <source>
        <dbReference type="ARBA" id="ARBA00023015"/>
    </source>
</evidence>
<dbReference type="GO" id="GO:0003677">
    <property type="term" value="F:DNA binding"/>
    <property type="evidence" value="ECO:0007669"/>
    <property type="project" value="InterPro"/>
</dbReference>
<accession>A0AAE8MA81</accession>
<keyword evidence="3" id="KW-0805">Transcription regulation</keyword>
<evidence type="ECO:0000256" key="5">
    <source>
        <dbReference type="ARBA" id="ARBA00023242"/>
    </source>
</evidence>
<keyword evidence="4" id="KW-0804">Transcription</keyword>
<dbReference type="GO" id="GO:0008270">
    <property type="term" value="F:zinc ion binding"/>
    <property type="evidence" value="ECO:0007669"/>
    <property type="project" value="InterPro"/>
</dbReference>
<dbReference type="EMBL" id="ONZP01000235">
    <property type="protein sequence ID" value="SPJ78694.1"/>
    <property type="molecule type" value="Genomic_DNA"/>
</dbReference>
<dbReference type="PANTHER" id="PTHR47338">
    <property type="entry name" value="ZN(II)2CYS6 TRANSCRIPTION FACTOR (EUROFUNG)-RELATED"/>
    <property type="match status" value="1"/>
</dbReference>
<reference evidence="7" key="1">
    <citation type="submission" date="2018-03" db="EMBL/GenBank/DDBJ databases">
        <authorList>
            <person name="Guldener U."/>
        </authorList>
    </citation>
    <scope>NUCLEOTIDE SEQUENCE</scope>
</reference>
<dbReference type="GO" id="GO:0000981">
    <property type="term" value="F:DNA-binding transcription factor activity, RNA polymerase II-specific"/>
    <property type="evidence" value="ECO:0007669"/>
    <property type="project" value="InterPro"/>
</dbReference>
<gene>
    <name evidence="7" type="ORF">FTOL_07084</name>
</gene>
<dbReference type="CDD" id="cd12148">
    <property type="entry name" value="fungal_TF_MHR"/>
    <property type="match status" value="1"/>
</dbReference>
<keyword evidence="2" id="KW-0479">Metal-binding</keyword>
<dbReference type="AlphaFoldDB" id="A0AAE8MA81"/>
<evidence type="ECO:0000313" key="7">
    <source>
        <dbReference type="EMBL" id="SPJ78694.1"/>
    </source>
</evidence>
<dbReference type="InterPro" id="IPR050815">
    <property type="entry name" value="TF_fung"/>
</dbReference>
<dbReference type="GO" id="GO:0005634">
    <property type="term" value="C:nucleus"/>
    <property type="evidence" value="ECO:0007669"/>
    <property type="project" value="UniProtKB-SubCell"/>
</dbReference>
<feature type="domain" description="Xylanolytic transcriptional activator regulatory" evidence="6">
    <location>
        <begin position="15"/>
        <end position="149"/>
    </location>
</feature>
<proteinExistence type="predicted"/>